<sequence length="170" mass="19026">MKQRSNLPNMIFIPVILVTLVALLFLFTKYQSSISNDTDNSQEVINNNDNQSSESNEKTWKYISDKGAELVLIEPSDISRTKCPINIKGQMENKGWFFEATFPLKLVDSNGEIVEQTFATATSEWTTEGFVDFDATINCAVNNLSGYKLILMADNAADLPELDDSITIEL</sequence>
<keyword evidence="2" id="KW-0472">Membrane</keyword>
<evidence type="ECO:0000259" key="3">
    <source>
        <dbReference type="Pfam" id="PF10648"/>
    </source>
</evidence>
<keyword evidence="2" id="KW-0812">Transmembrane</keyword>
<evidence type="ECO:0000313" key="5">
    <source>
        <dbReference type="Proteomes" id="UP000714915"/>
    </source>
</evidence>
<dbReference type="Proteomes" id="UP000714915">
    <property type="component" value="Unassembled WGS sequence"/>
</dbReference>
<evidence type="ECO:0000256" key="2">
    <source>
        <dbReference type="SAM" id="Phobius"/>
    </source>
</evidence>
<reference evidence="4" key="2">
    <citation type="journal article" date="2021" name="Microbiome">
        <title>Successional dynamics and alternative stable states in a saline activated sludge microbial community over 9 years.</title>
        <authorList>
            <person name="Wang Y."/>
            <person name="Ye J."/>
            <person name="Ju F."/>
            <person name="Liu L."/>
            <person name="Boyd J.A."/>
            <person name="Deng Y."/>
            <person name="Parks D.H."/>
            <person name="Jiang X."/>
            <person name="Yin X."/>
            <person name="Woodcroft B.J."/>
            <person name="Tyson G.W."/>
            <person name="Hugenholtz P."/>
            <person name="Polz M.F."/>
            <person name="Zhang T."/>
        </authorList>
    </citation>
    <scope>NUCLEOTIDE SEQUENCE</scope>
    <source>
        <strain evidence="4">HKST-UBA09</strain>
    </source>
</reference>
<evidence type="ECO:0000256" key="1">
    <source>
        <dbReference type="SAM" id="MobiDB-lite"/>
    </source>
</evidence>
<proteinExistence type="predicted"/>
<keyword evidence="2" id="KW-1133">Transmembrane helix</keyword>
<dbReference type="InterPro" id="IPR018911">
    <property type="entry name" value="Gmad2_Ig-like_dom"/>
</dbReference>
<reference evidence="4" key="1">
    <citation type="submission" date="2020-04" db="EMBL/GenBank/DDBJ databases">
        <authorList>
            <person name="Zhang T."/>
        </authorList>
    </citation>
    <scope>NUCLEOTIDE SEQUENCE</scope>
    <source>
        <strain evidence="4">HKST-UBA09</strain>
    </source>
</reference>
<gene>
    <name evidence="4" type="ORF">KC669_04955</name>
</gene>
<dbReference type="EMBL" id="JAGQLF010000097">
    <property type="protein sequence ID" value="MCA9387356.1"/>
    <property type="molecule type" value="Genomic_DNA"/>
</dbReference>
<dbReference type="Pfam" id="PF10648">
    <property type="entry name" value="Gmad2"/>
    <property type="match status" value="1"/>
</dbReference>
<comment type="caution">
    <text evidence="4">The sequence shown here is derived from an EMBL/GenBank/DDBJ whole genome shotgun (WGS) entry which is preliminary data.</text>
</comment>
<organism evidence="4 5">
    <name type="scientific">Candidatus Dojkabacteria bacterium</name>
    <dbReference type="NCBI Taxonomy" id="2099670"/>
    <lineage>
        <taxon>Bacteria</taxon>
        <taxon>Candidatus Dojkabacteria</taxon>
    </lineage>
</organism>
<protein>
    <recommendedName>
        <fullName evidence="3">Bacterial spore germination immunoglobulin-like domain-containing protein</fullName>
    </recommendedName>
</protein>
<name>A0A955RLR7_9BACT</name>
<evidence type="ECO:0000313" key="4">
    <source>
        <dbReference type="EMBL" id="MCA9387356.1"/>
    </source>
</evidence>
<feature type="transmembrane region" description="Helical" evidence="2">
    <location>
        <begin position="7"/>
        <end position="27"/>
    </location>
</feature>
<feature type="domain" description="Bacterial spore germination immunoglobulin-like" evidence="3">
    <location>
        <begin position="74"/>
        <end position="154"/>
    </location>
</feature>
<accession>A0A955RLR7</accession>
<feature type="region of interest" description="Disordered" evidence="1">
    <location>
        <begin position="37"/>
        <end position="57"/>
    </location>
</feature>
<dbReference type="AlphaFoldDB" id="A0A955RLR7"/>